<name>A0A5N0UY02_9PSEU</name>
<evidence type="ECO:0000313" key="7">
    <source>
        <dbReference type="Proteomes" id="UP000319769"/>
    </source>
</evidence>
<evidence type="ECO:0000256" key="4">
    <source>
        <dbReference type="SAM" id="SignalP"/>
    </source>
</evidence>
<accession>A0A5N0UY02</accession>
<comment type="similarity">
    <text evidence="2">Belongs to the bacterial solute-binding protein SsuA/TauA family.</text>
</comment>
<dbReference type="SUPFAM" id="SSF53850">
    <property type="entry name" value="Periplasmic binding protein-like II"/>
    <property type="match status" value="1"/>
</dbReference>
<dbReference type="Pfam" id="PF09084">
    <property type="entry name" value="NMT1"/>
    <property type="match status" value="1"/>
</dbReference>
<proteinExistence type="inferred from homology"/>
<gene>
    <name evidence="6" type="ORF">FPZ12_023565</name>
</gene>
<dbReference type="Gene3D" id="3.40.190.10">
    <property type="entry name" value="Periplasmic binding protein-like II"/>
    <property type="match status" value="2"/>
</dbReference>
<dbReference type="GO" id="GO:0042597">
    <property type="term" value="C:periplasmic space"/>
    <property type="evidence" value="ECO:0007669"/>
    <property type="project" value="UniProtKB-SubCell"/>
</dbReference>
<dbReference type="RefSeq" id="WP_144747804.1">
    <property type="nucleotide sequence ID" value="NZ_VMNW02000037.1"/>
</dbReference>
<dbReference type="PANTHER" id="PTHR30024:SF47">
    <property type="entry name" value="TAURINE-BINDING PERIPLASMIC PROTEIN"/>
    <property type="match status" value="1"/>
</dbReference>
<dbReference type="PROSITE" id="PS51257">
    <property type="entry name" value="PROKAR_LIPOPROTEIN"/>
    <property type="match status" value="1"/>
</dbReference>
<dbReference type="EMBL" id="VMNW02000037">
    <property type="protein sequence ID" value="KAA9158085.1"/>
    <property type="molecule type" value="Genomic_DNA"/>
</dbReference>
<comment type="caution">
    <text evidence="6">The sequence shown here is derived from an EMBL/GenBank/DDBJ whole genome shotgun (WGS) entry which is preliminary data.</text>
</comment>
<feature type="signal peptide" evidence="4">
    <location>
        <begin position="1"/>
        <end position="29"/>
    </location>
</feature>
<dbReference type="InterPro" id="IPR015168">
    <property type="entry name" value="SsuA/THI5"/>
</dbReference>
<sequence length="320" mass="33358">MFAVVNRRLRAVALLVAALAGLTVLTACGGPPAQAGTMTLKVGVTPVGDFAPIYYAKEKGIFARNGLDVTIDPKGASEVPPLVSGDYQAVSMSWTTFVQAAAQGVPLRGVFPGITGAPATQTGIYVLPSSGITNPKQLEGRTLAINQPKATFELNSRVALKNLGVDVDKVKFQVLPLSTIADALAAGKVDAAYLVPPFSTQAEAKQAGLLVDPYQGGALAGTPVAGYMMTSQFVQANPKAVTAFKASLTQAADELNKSGSYRDFVTSYTQLTPELAAKVPAYVFPTSIDVAKLQAEADLMAAEGFATKKIDISQFLVARS</sequence>
<evidence type="ECO:0000256" key="1">
    <source>
        <dbReference type="ARBA" id="ARBA00004418"/>
    </source>
</evidence>
<protein>
    <submittedName>
        <fullName evidence="6">ABC transporter substrate-binding protein</fullName>
    </submittedName>
</protein>
<dbReference type="GO" id="GO:0042918">
    <property type="term" value="P:alkanesulfonate transmembrane transport"/>
    <property type="evidence" value="ECO:0007669"/>
    <property type="project" value="TreeGrafter"/>
</dbReference>
<evidence type="ECO:0000313" key="6">
    <source>
        <dbReference type="EMBL" id="KAA9158085.1"/>
    </source>
</evidence>
<evidence type="ECO:0000259" key="5">
    <source>
        <dbReference type="Pfam" id="PF09084"/>
    </source>
</evidence>
<dbReference type="PANTHER" id="PTHR30024">
    <property type="entry name" value="ALIPHATIC SULFONATES-BINDING PROTEIN-RELATED"/>
    <property type="match status" value="1"/>
</dbReference>
<keyword evidence="3 4" id="KW-0732">Signal</keyword>
<evidence type="ECO:0000256" key="3">
    <source>
        <dbReference type="ARBA" id="ARBA00022729"/>
    </source>
</evidence>
<evidence type="ECO:0000256" key="2">
    <source>
        <dbReference type="ARBA" id="ARBA00010742"/>
    </source>
</evidence>
<dbReference type="OrthoDB" id="8892982at2"/>
<comment type="subcellular location">
    <subcellularLocation>
        <location evidence="1">Periplasm</location>
    </subcellularLocation>
</comment>
<feature type="domain" description="SsuA/THI5-like" evidence="5">
    <location>
        <begin position="49"/>
        <end position="254"/>
    </location>
</feature>
<organism evidence="6 7">
    <name type="scientific">Amycolatopsis acidicola</name>
    <dbReference type="NCBI Taxonomy" id="2596893"/>
    <lineage>
        <taxon>Bacteria</taxon>
        <taxon>Bacillati</taxon>
        <taxon>Actinomycetota</taxon>
        <taxon>Actinomycetes</taxon>
        <taxon>Pseudonocardiales</taxon>
        <taxon>Pseudonocardiaceae</taxon>
        <taxon>Amycolatopsis</taxon>
    </lineage>
</organism>
<keyword evidence="7" id="KW-1185">Reference proteome</keyword>
<dbReference type="Proteomes" id="UP000319769">
    <property type="component" value="Unassembled WGS sequence"/>
</dbReference>
<feature type="chain" id="PRO_5039333767" evidence="4">
    <location>
        <begin position="30"/>
        <end position="320"/>
    </location>
</feature>
<reference evidence="6" key="1">
    <citation type="submission" date="2019-09" db="EMBL/GenBank/DDBJ databases">
        <authorList>
            <person name="Teo W.F.A."/>
            <person name="Duangmal K."/>
        </authorList>
    </citation>
    <scope>NUCLEOTIDE SEQUENCE [LARGE SCALE GENOMIC DNA]</scope>
    <source>
        <strain evidence="6">K81G1</strain>
    </source>
</reference>
<dbReference type="AlphaFoldDB" id="A0A5N0UY02"/>